<evidence type="ECO:0000256" key="8">
    <source>
        <dbReference type="SAM" id="MobiDB-lite"/>
    </source>
</evidence>
<evidence type="ECO:0000313" key="10">
    <source>
        <dbReference type="EMBL" id="KAK1333333.1"/>
    </source>
</evidence>
<dbReference type="InterPro" id="IPR007707">
    <property type="entry name" value="TACC_C"/>
</dbReference>
<keyword evidence="6" id="KW-0206">Cytoskeleton</keyword>
<proteinExistence type="inferred from homology"/>
<dbReference type="PANTHER" id="PTHR13924:SF11">
    <property type="entry name" value="TRANSFORMING ACIDIC COILED-COIL-CONTAINING PROTEIN 2"/>
    <property type="match status" value="1"/>
</dbReference>
<sequence length="1038" mass="109840">MRENHGSAASCTPPTGDRARNLGLCPLLGTRTLTSWVLGRRSPRSRAAGLFGCFLPVFSLKNPARGSVLAGGSVNVGVSEWSGCSVTCHPPAYGGGDGAGLVGPEPAPGGPGRRGSAERAIVAGGGTVPRARVLRAALSVSSGGAEPAPGPEGPCGPPAEGSPLRPPAHSCSAVFDEDKPIASSGAYNLDFDSIELVDHARSSECSEVPGRRAPARAALPRSLSLQAGDLDGASCSGDAEAAAPAPEANSLGPGGDCGSLKRTKKPRPPSLKRKPPPKKPPETPPVREAPPAEESPAPGAESGAPETDTASAPPEAPGPASAEEAPPEPAAVPKAACPADAVGTDGAVPPGGGRVQNSPPVGRRAVPPAPAPEAVGVTPAESGAPEDPPARGLSVRLEFDYSEDSVQETAPAKKLGRKPAARMPLRRPKVKKGPEKLDGTPASPPRSPAEPSDVPVAKGSYTFDIDKWDDPNFNPFSPTSKMQESPKLPPPSYGFAPDACGEPADPCPAPGSPSKSPASFEIPVGAPDGHGVDGDGLSKPAKKKKTPLKTDTFRVKKSPKRSPLSDPPSQDPTPAATPETPPVISAVVHATDEEKLAVTGQKWTCMTVDLEADKQDFPQPSDLSSFVSETQFSSPTEELDYRNAYEIEYMEKIGSSLPDDDAPKKQALYLVFDTSQESPVKSPPARMSESPTPCSGSSFEEAEALVNAGVKGPPPAPRGLAPSQEPHLPAPEKPSQRDWRPGLWGRGRGDRTAPEGAFASADALLSRLADPASLCGALDYLEPDLAEKNPPVFAQKLQREAAHPAEVSISKAALYSRLGTTEAEKGPGLLFPPPPDLDSALQVARAEVLAKEREVSEWKAKYEESRREVMEMRKIVAEYEKTIAQMIEDEQREKSVSHQTVQQLVLEKEQALADLNSVEKSLADLFRRYEKMKEVLEGFRKNEEVLKKCAQEYLSRVKKEEQRYQALKVHAEEKLDRANAEIAQVRGKAQQEQAAYQASLRKEQLRVDALERTLEQKNKEIEELTKICDELIAKMGKS</sequence>
<feature type="compositionally biased region" description="Polar residues" evidence="8">
    <location>
        <begin position="621"/>
        <end position="636"/>
    </location>
</feature>
<keyword evidence="11" id="KW-1185">Reference proteome</keyword>
<evidence type="ECO:0000259" key="9">
    <source>
        <dbReference type="Pfam" id="PF05010"/>
    </source>
</evidence>
<evidence type="ECO:0000256" key="6">
    <source>
        <dbReference type="ARBA" id="ARBA00023212"/>
    </source>
</evidence>
<organism evidence="10 11">
    <name type="scientific">Cnephaeus nilssonii</name>
    <name type="common">Northern bat</name>
    <name type="synonym">Eptesicus nilssonii</name>
    <dbReference type="NCBI Taxonomy" id="3371016"/>
    <lineage>
        <taxon>Eukaryota</taxon>
        <taxon>Metazoa</taxon>
        <taxon>Chordata</taxon>
        <taxon>Craniata</taxon>
        <taxon>Vertebrata</taxon>
        <taxon>Euteleostomi</taxon>
        <taxon>Mammalia</taxon>
        <taxon>Eutheria</taxon>
        <taxon>Laurasiatheria</taxon>
        <taxon>Chiroptera</taxon>
        <taxon>Yangochiroptera</taxon>
        <taxon>Vespertilionidae</taxon>
        <taxon>Cnephaeus</taxon>
    </lineage>
</organism>
<feature type="compositionally biased region" description="Pro residues" evidence="8">
    <location>
        <begin position="148"/>
        <end position="157"/>
    </location>
</feature>
<feature type="domain" description="Transforming acidic coiled-coil-containing protein C-terminal" evidence="9">
    <location>
        <begin position="836"/>
        <end position="1032"/>
    </location>
</feature>
<feature type="region of interest" description="Disordered" evidence="8">
    <location>
        <begin position="675"/>
        <end position="755"/>
    </location>
</feature>
<comment type="similarity">
    <text evidence="2">Belongs to the TACC family.</text>
</comment>
<dbReference type="FunFam" id="1.20.5.1700:FF:000001">
    <property type="entry name" value="Transforming acidic coiled-coil-containing protein 1 isoform 2"/>
    <property type="match status" value="1"/>
</dbReference>
<feature type="compositionally biased region" description="Polar residues" evidence="8">
    <location>
        <begin position="689"/>
        <end position="698"/>
    </location>
</feature>
<name>A0AA40HLC1_CNENI</name>
<comment type="subcellular location">
    <subcellularLocation>
        <location evidence="1">Cytoplasm</location>
        <location evidence="1">Cytoskeleton</location>
    </subcellularLocation>
</comment>
<dbReference type="GO" id="GO:0021987">
    <property type="term" value="P:cerebral cortex development"/>
    <property type="evidence" value="ECO:0007669"/>
    <property type="project" value="TreeGrafter"/>
</dbReference>
<feature type="compositionally biased region" description="Basic residues" evidence="8">
    <location>
        <begin position="261"/>
        <end position="277"/>
    </location>
</feature>
<evidence type="ECO:0000256" key="3">
    <source>
        <dbReference type="ARBA" id="ARBA00022490"/>
    </source>
</evidence>
<dbReference type="PANTHER" id="PTHR13924">
    <property type="entry name" value="TRANSFORMING ACIDIC COILED-COIL CONTAINING PROTEIN 1/2"/>
    <property type="match status" value="1"/>
</dbReference>
<feature type="compositionally biased region" description="Polar residues" evidence="8">
    <location>
        <begin position="474"/>
        <end position="483"/>
    </location>
</feature>
<feature type="coiled-coil region" evidence="7">
    <location>
        <begin position="841"/>
        <end position="1034"/>
    </location>
</feature>
<accession>A0AA40HLC1</accession>
<feature type="compositionally biased region" description="Low complexity" evidence="8">
    <location>
        <begin position="211"/>
        <end position="225"/>
    </location>
</feature>
<feature type="region of interest" description="Disordered" evidence="8">
    <location>
        <begin position="616"/>
        <end position="639"/>
    </location>
</feature>
<dbReference type="Proteomes" id="UP001177744">
    <property type="component" value="Unassembled WGS sequence"/>
</dbReference>
<comment type="caution">
    <text evidence="10">The sequence shown here is derived from an EMBL/GenBank/DDBJ whole genome shotgun (WGS) entry which is preliminary data.</text>
</comment>
<dbReference type="AlphaFoldDB" id="A0AA40HLC1"/>
<feature type="region of interest" description="Disordered" evidence="8">
    <location>
        <begin position="202"/>
        <end position="588"/>
    </location>
</feature>
<reference evidence="10" key="1">
    <citation type="submission" date="2023-06" db="EMBL/GenBank/DDBJ databases">
        <title>Reference genome for the Northern bat (Eptesicus nilssonii), a most northern bat species.</title>
        <authorList>
            <person name="Laine V.N."/>
            <person name="Pulliainen A.T."/>
            <person name="Lilley T.M."/>
        </authorList>
    </citation>
    <scope>NUCLEOTIDE SEQUENCE</scope>
    <source>
        <strain evidence="10">BLF_Eptnil</strain>
        <tissue evidence="10">Kidney</tissue>
    </source>
</reference>
<protein>
    <recommendedName>
        <fullName evidence="9">Transforming acidic coiled-coil-containing protein C-terminal domain-containing protein</fullName>
    </recommendedName>
</protein>
<feature type="compositionally biased region" description="Low complexity" evidence="8">
    <location>
        <begin position="359"/>
        <end position="381"/>
    </location>
</feature>
<evidence type="ECO:0000256" key="1">
    <source>
        <dbReference type="ARBA" id="ARBA00004245"/>
    </source>
</evidence>
<evidence type="ECO:0000256" key="4">
    <source>
        <dbReference type="ARBA" id="ARBA00022553"/>
    </source>
</evidence>
<gene>
    <name evidence="10" type="ORF">QTO34_005716</name>
</gene>
<evidence type="ECO:0000256" key="7">
    <source>
        <dbReference type="SAM" id="Coils"/>
    </source>
</evidence>
<dbReference type="GO" id="GO:0007097">
    <property type="term" value="P:nuclear migration"/>
    <property type="evidence" value="ECO:0007669"/>
    <property type="project" value="TreeGrafter"/>
</dbReference>
<dbReference type="Gene3D" id="1.20.5.1700">
    <property type="match status" value="1"/>
</dbReference>
<dbReference type="InterPro" id="IPR039915">
    <property type="entry name" value="TACC"/>
</dbReference>
<feature type="compositionally biased region" description="Basic residues" evidence="8">
    <location>
        <begin position="414"/>
        <end position="431"/>
    </location>
</feature>
<dbReference type="Pfam" id="PF05010">
    <property type="entry name" value="TACC_C"/>
    <property type="match status" value="1"/>
</dbReference>
<evidence type="ECO:0000313" key="11">
    <source>
        <dbReference type="Proteomes" id="UP001177744"/>
    </source>
</evidence>
<keyword evidence="3" id="KW-0963">Cytoplasm</keyword>
<evidence type="ECO:0000256" key="2">
    <source>
        <dbReference type="ARBA" id="ARBA00009423"/>
    </source>
</evidence>
<feature type="compositionally biased region" description="Low complexity" evidence="8">
    <location>
        <begin position="331"/>
        <end position="341"/>
    </location>
</feature>
<feature type="compositionally biased region" description="Low complexity" evidence="8">
    <location>
        <begin position="292"/>
        <end position="324"/>
    </location>
</feature>
<evidence type="ECO:0000256" key="5">
    <source>
        <dbReference type="ARBA" id="ARBA00023054"/>
    </source>
</evidence>
<keyword evidence="4" id="KW-0597">Phosphoprotein</keyword>
<feature type="region of interest" description="Disordered" evidence="8">
    <location>
        <begin position="140"/>
        <end position="168"/>
    </location>
</feature>
<feature type="compositionally biased region" description="Low complexity" evidence="8">
    <location>
        <begin position="239"/>
        <end position="248"/>
    </location>
</feature>
<keyword evidence="5 7" id="KW-0175">Coiled coil</keyword>
<dbReference type="EMBL" id="JAULJE010000016">
    <property type="protein sequence ID" value="KAK1333333.1"/>
    <property type="molecule type" value="Genomic_DNA"/>
</dbReference>
<dbReference type="GO" id="GO:0005856">
    <property type="term" value="C:cytoskeleton"/>
    <property type="evidence" value="ECO:0007669"/>
    <property type="project" value="UniProtKB-SubCell"/>
</dbReference>
<dbReference type="GO" id="GO:0005737">
    <property type="term" value="C:cytoplasm"/>
    <property type="evidence" value="ECO:0007669"/>
    <property type="project" value="TreeGrafter"/>
</dbReference>
<dbReference type="GO" id="GO:0007052">
    <property type="term" value="P:mitotic spindle organization"/>
    <property type="evidence" value="ECO:0007669"/>
    <property type="project" value="InterPro"/>
</dbReference>